<keyword evidence="2" id="KW-1185">Reference proteome</keyword>
<protein>
    <submittedName>
        <fullName evidence="1">Uncharacterized protein</fullName>
    </submittedName>
</protein>
<dbReference type="Proteomes" id="UP000317010">
    <property type="component" value="Unassembled WGS sequence"/>
</dbReference>
<dbReference type="EMBL" id="VLLI01000004">
    <property type="protein sequence ID" value="TWJ01604.1"/>
    <property type="molecule type" value="Genomic_DNA"/>
</dbReference>
<gene>
    <name evidence="1" type="ORF">JN11_01755</name>
</gene>
<name>A0A562U769_9SPHI</name>
<dbReference type="AlphaFoldDB" id="A0A562U769"/>
<sequence>MTVILLPLFYPVKKKARAIRIPKNYNDTSDSRYAVNEHGYLEEIHNDKLSSHA</sequence>
<accession>A0A562U769</accession>
<evidence type="ECO:0000313" key="1">
    <source>
        <dbReference type="EMBL" id="TWJ01604.1"/>
    </source>
</evidence>
<organism evidence="1 2">
    <name type="scientific">Mucilaginibacter frigoritolerans</name>
    <dbReference type="NCBI Taxonomy" id="652788"/>
    <lineage>
        <taxon>Bacteria</taxon>
        <taxon>Pseudomonadati</taxon>
        <taxon>Bacteroidota</taxon>
        <taxon>Sphingobacteriia</taxon>
        <taxon>Sphingobacteriales</taxon>
        <taxon>Sphingobacteriaceae</taxon>
        <taxon>Mucilaginibacter</taxon>
    </lineage>
</organism>
<proteinExistence type="predicted"/>
<reference evidence="1 2" key="1">
    <citation type="submission" date="2019-07" db="EMBL/GenBank/DDBJ databases">
        <title>Genomic Encyclopedia of Archaeal and Bacterial Type Strains, Phase II (KMG-II): from individual species to whole genera.</title>
        <authorList>
            <person name="Goeker M."/>
        </authorList>
    </citation>
    <scope>NUCLEOTIDE SEQUENCE [LARGE SCALE GENOMIC DNA]</scope>
    <source>
        <strain evidence="1 2">ATCC BAA-1854</strain>
    </source>
</reference>
<evidence type="ECO:0000313" key="2">
    <source>
        <dbReference type="Proteomes" id="UP000317010"/>
    </source>
</evidence>
<dbReference type="RefSeq" id="WP_170227720.1">
    <property type="nucleotide sequence ID" value="NZ_VLLI01000004.1"/>
</dbReference>
<comment type="caution">
    <text evidence="1">The sequence shown here is derived from an EMBL/GenBank/DDBJ whole genome shotgun (WGS) entry which is preliminary data.</text>
</comment>